<keyword evidence="3" id="KW-1185">Reference proteome</keyword>
<evidence type="ECO:0000256" key="1">
    <source>
        <dbReference type="SAM" id="MobiDB-lite"/>
    </source>
</evidence>
<feature type="compositionally biased region" description="Basic and acidic residues" evidence="1">
    <location>
        <begin position="1"/>
        <end position="16"/>
    </location>
</feature>
<dbReference type="RefSeq" id="XP_020048343.1">
    <property type="nucleotide sequence ID" value="XM_020192993.1"/>
</dbReference>
<dbReference type="InParanoid" id="A0A1D2VK90"/>
<protein>
    <submittedName>
        <fullName evidence="2">Uncharacterized protein</fullName>
    </submittedName>
</protein>
<evidence type="ECO:0000313" key="3">
    <source>
        <dbReference type="Proteomes" id="UP000095038"/>
    </source>
</evidence>
<name>A0A1D2VK90_9ASCO</name>
<evidence type="ECO:0000313" key="2">
    <source>
        <dbReference type="EMBL" id="ODV62036.1"/>
    </source>
</evidence>
<proteinExistence type="predicted"/>
<dbReference type="GeneID" id="30966629"/>
<dbReference type="AlphaFoldDB" id="A0A1D2VK90"/>
<feature type="region of interest" description="Disordered" evidence="1">
    <location>
        <begin position="1"/>
        <end position="41"/>
    </location>
</feature>
<dbReference type="EMBL" id="KV454478">
    <property type="protein sequence ID" value="ODV62036.1"/>
    <property type="molecule type" value="Genomic_DNA"/>
</dbReference>
<accession>A0A1D2VK90</accession>
<reference evidence="3" key="1">
    <citation type="submission" date="2016-05" db="EMBL/GenBank/DDBJ databases">
        <title>Comparative genomics of biotechnologically important yeasts.</title>
        <authorList>
            <consortium name="DOE Joint Genome Institute"/>
            <person name="Riley R."/>
            <person name="Haridas S."/>
            <person name="Wolfe K.H."/>
            <person name="Lopes M.R."/>
            <person name="Hittinger C.T."/>
            <person name="Goker M."/>
            <person name="Salamov A."/>
            <person name="Wisecaver J."/>
            <person name="Long T.M."/>
            <person name="Aerts A.L."/>
            <person name="Barry K."/>
            <person name="Choi C."/>
            <person name="Clum A."/>
            <person name="Coughlan A.Y."/>
            <person name="Deshpande S."/>
            <person name="Douglass A.P."/>
            <person name="Hanson S.J."/>
            <person name="Klenk H.-P."/>
            <person name="Labutti K."/>
            <person name="Lapidus A."/>
            <person name="Lindquist E."/>
            <person name="Lipzen A."/>
            <person name="Meier-Kolthoff J.P."/>
            <person name="Ohm R.A."/>
            <person name="Otillar R.P."/>
            <person name="Pangilinan J."/>
            <person name="Peng Y."/>
            <person name="Rokas A."/>
            <person name="Rosa C.A."/>
            <person name="Scheuner C."/>
            <person name="Sibirny A.A."/>
            <person name="Slot J.C."/>
            <person name="Stielow J.B."/>
            <person name="Sun H."/>
            <person name="Kurtzman C.P."/>
            <person name="Blackwell M."/>
            <person name="Grigoriev I.V."/>
            <person name="Jeffries T.W."/>
        </authorList>
    </citation>
    <scope>NUCLEOTIDE SEQUENCE [LARGE SCALE GENOMIC DNA]</scope>
    <source>
        <strain evidence="3">DSM 1968</strain>
    </source>
</reference>
<organism evidence="2 3">
    <name type="scientific">Ascoidea rubescens DSM 1968</name>
    <dbReference type="NCBI Taxonomy" id="1344418"/>
    <lineage>
        <taxon>Eukaryota</taxon>
        <taxon>Fungi</taxon>
        <taxon>Dikarya</taxon>
        <taxon>Ascomycota</taxon>
        <taxon>Saccharomycotina</taxon>
        <taxon>Saccharomycetes</taxon>
        <taxon>Ascoideaceae</taxon>
        <taxon>Ascoidea</taxon>
    </lineage>
</organism>
<feature type="compositionally biased region" description="Basic residues" evidence="1">
    <location>
        <begin position="17"/>
        <end position="40"/>
    </location>
</feature>
<sequence length="57" mass="6933">MKDENKEKNKENEKEKGKKKSEKNKTVKKKNKYHFNKKSAYRSLLNDIKNYNKNQQS</sequence>
<gene>
    <name evidence="2" type="ORF">ASCRUDRAFT_75258</name>
</gene>
<dbReference type="Proteomes" id="UP000095038">
    <property type="component" value="Unassembled WGS sequence"/>
</dbReference>